<dbReference type="AlphaFoldDB" id="A0A194RH04"/>
<proteinExistence type="predicted"/>
<gene>
    <name evidence="1" type="ORF">RR48_13959</name>
</gene>
<evidence type="ECO:0000313" key="2">
    <source>
        <dbReference type="Proteomes" id="UP000053240"/>
    </source>
</evidence>
<protein>
    <submittedName>
        <fullName evidence="1">Uncharacterized protein</fullName>
    </submittedName>
</protein>
<reference evidence="1 2" key="1">
    <citation type="journal article" date="2015" name="Nat. Commun.">
        <title>Outbred genome sequencing and CRISPR/Cas9 gene editing in butterflies.</title>
        <authorList>
            <person name="Li X."/>
            <person name="Fan D."/>
            <person name="Zhang W."/>
            <person name="Liu G."/>
            <person name="Zhang L."/>
            <person name="Zhao L."/>
            <person name="Fang X."/>
            <person name="Chen L."/>
            <person name="Dong Y."/>
            <person name="Chen Y."/>
            <person name="Ding Y."/>
            <person name="Zhao R."/>
            <person name="Feng M."/>
            <person name="Zhu Y."/>
            <person name="Feng Y."/>
            <person name="Jiang X."/>
            <person name="Zhu D."/>
            <person name="Xiang H."/>
            <person name="Feng X."/>
            <person name="Li S."/>
            <person name="Wang J."/>
            <person name="Zhang G."/>
            <person name="Kronforst M.R."/>
            <person name="Wang W."/>
        </authorList>
    </citation>
    <scope>NUCLEOTIDE SEQUENCE [LARGE SCALE GENOMIC DNA]</scope>
    <source>
        <strain evidence="1">Ya'a_city_454_Pm</strain>
        <tissue evidence="1">Whole body</tissue>
    </source>
</reference>
<sequence>MSTRIAAASVAPARRSLSHWFAPAAQRRWNVESAATGAALAVARPSAATAPARAVALARTPQLFLGAVIFELKRRQLRFLKGTDTLHSARAARSQLPRLHPDGDVLLGSNGRGPLSPGDYISSNIK</sequence>
<dbReference type="InParanoid" id="A0A194RH04"/>
<accession>A0A194RH04</accession>
<keyword evidence="2" id="KW-1185">Reference proteome</keyword>
<evidence type="ECO:0000313" key="1">
    <source>
        <dbReference type="EMBL" id="KPJ17103.1"/>
    </source>
</evidence>
<name>A0A194RH04_PAPMA</name>
<organism evidence="1 2">
    <name type="scientific">Papilio machaon</name>
    <name type="common">Old World swallowtail butterfly</name>
    <dbReference type="NCBI Taxonomy" id="76193"/>
    <lineage>
        <taxon>Eukaryota</taxon>
        <taxon>Metazoa</taxon>
        <taxon>Ecdysozoa</taxon>
        <taxon>Arthropoda</taxon>
        <taxon>Hexapoda</taxon>
        <taxon>Insecta</taxon>
        <taxon>Pterygota</taxon>
        <taxon>Neoptera</taxon>
        <taxon>Endopterygota</taxon>
        <taxon>Lepidoptera</taxon>
        <taxon>Glossata</taxon>
        <taxon>Ditrysia</taxon>
        <taxon>Papilionoidea</taxon>
        <taxon>Papilionidae</taxon>
        <taxon>Papilioninae</taxon>
        <taxon>Papilio</taxon>
    </lineage>
</organism>
<dbReference type="Proteomes" id="UP000053240">
    <property type="component" value="Unassembled WGS sequence"/>
</dbReference>
<dbReference type="EMBL" id="KQ460205">
    <property type="protein sequence ID" value="KPJ17103.1"/>
    <property type="molecule type" value="Genomic_DNA"/>
</dbReference>